<dbReference type="Pfam" id="PF00144">
    <property type="entry name" value="Beta-lactamase"/>
    <property type="match status" value="1"/>
</dbReference>
<feature type="region of interest" description="Disordered" evidence="1">
    <location>
        <begin position="41"/>
        <end position="63"/>
    </location>
</feature>
<keyword evidence="5" id="KW-1185">Reference proteome</keyword>
<accession>A0A5C8PA85</accession>
<evidence type="ECO:0000256" key="1">
    <source>
        <dbReference type="SAM" id="MobiDB-lite"/>
    </source>
</evidence>
<organism evidence="4 5">
    <name type="scientific">Vineibacter terrae</name>
    <dbReference type="NCBI Taxonomy" id="2586908"/>
    <lineage>
        <taxon>Bacteria</taxon>
        <taxon>Pseudomonadati</taxon>
        <taxon>Pseudomonadota</taxon>
        <taxon>Alphaproteobacteria</taxon>
        <taxon>Hyphomicrobiales</taxon>
        <taxon>Vineibacter</taxon>
    </lineage>
</organism>
<evidence type="ECO:0000313" key="4">
    <source>
        <dbReference type="EMBL" id="TXL70486.1"/>
    </source>
</evidence>
<dbReference type="AlphaFoldDB" id="A0A5C8PA85"/>
<sequence length="619" mass="66852">MAAPCLWHRPQHYAGFTGKTPKALDRVPCTVQRRSRAAVKGSRSPGWQVRPLRPRSPLRRSPGLQTWRHTLPSAACLPNPHTGNRGFDLLLCAAASPRRGKRLRKGIAALALATALLLPLAWPIAAVAQAKVDAWPTRGWERSSPEAQGMSSQELVNLVVFGISNGMDSLLVARHGRIVAEAYYAPFASGVRHRVNSVTKSVIGSLVAMALKDGLLKSLDQPVLDFFPEHHVAHLDERKKALTLQSLLDMRSGLDWSEPLQGAPPQSFLDMQRSPDWVRFILDRPMAARPGERFDYNSGNPHILSAILSKVTGRSALAYAKDRLFKPLGIEDVAWRHDPQGVSTGGAGLYLQPRDMARLGYLWLRGGAWDGQQLLPPQWVDKTRHATIGMGLGPDLHYANLFWSVSAKGVYMAVGYHRQLIVVMPALDLVAVFTGASRYSNALGVPSVPAYAFDAVLGPLMAAVKSDTALPEDPEASAALAGAVERVALEARTQESGSSPLASAISGKVYRLKPNDLRVSSFSLTFEGEGAAYDYAADGQRFGGPIGLDGLYRVGGRRPYGSSAAKGMWLDERTFQLEAQTLGNDDAAIAAATFDGKTVTLRIGALGGPKLELSGEAEE</sequence>
<evidence type="ECO:0000259" key="3">
    <source>
        <dbReference type="Pfam" id="PF00144"/>
    </source>
</evidence>
<dbReference type="Proteomes" id="UP000321638">
    <property type="component" value="Unassembled WGS sequence"/>
</dbReference>
<dbReference type="EMBL" id="VDUZ01000058">
    <property type="protein sequence ID" value="TXL70486.1"/>
    <property type="molecule type" value="Genomic_DNA"/>
</dbReference>
<keyword evidence="2" id="KW-0812">Transmembrane</keyword>
<protein>
    <recommendedName>
        <fullName evidence="3">Beta-lactamase-related domain-containing protein</fullName>
    </recommendedName>
</protein>
<keyword evidence="2" id="KW-0472">Membrane</keyword>
<gene>
    <name evidence="4" type="ORF">FHP25_34230</name>
</gene>
<evidence type="ECO:0000256" key="2">
    <source>
        <dbReference type="SAM" id="Phobius"/>
    </source>
</evidence>
<feature type="domain" description="Beta-lactamase-related" evidence="3">
    <location>
        <begin position="169"/>
        <end position="440"/>
    </location>
</feature>
<dbReference type="PANTHER" id="PTHR43283">
    <property type="entry name" value="BETA-LACTAMASE-RELATED"/>
    <property type="match status" value="1"/>
</dbReference>
<name>A0A5C8PA85_9HYPH</name>
<reference evidence="4 5" key="1">
    <citation type="submission" date="2019-06" db="EMBL/GenBank/DDBJ databases">
        <title>New taxonomy in bacterial strain CC-CFT640, isolated from vineyard.</title>
        <authorList>
            <person name="Lin S.-Y."/>
            <person name="Tsai C.-F."/>
            <person name="Young C.-C."/>
        </authorList>
    </citation>
    <scope>NUCLEOTIDE SEQUENCE [LARGE SCALE GENOMIC DNA]</scope>
    <source>
        <strain evidence="4 5">CC-CFT640</strain>
    </source>
</reference>
<feature type="transmembrane region" description="Helical" evidence="2">
    <location>
        <begin position="107"/>
        <end position="128"/>
    </location>
</feature>
<dbReference type="OrthoDB" id="9814204at2"/>
<dbReference type="Gene3D" id="3.40.710.10">
    <property type="entry name" value="DD-peptidase/beta-lactamase superfamily"/>
    <property type="match status" value="1"/>
</dbReference>
<dbReference type="PANTHER" id="PTHR43283:SF7">
    <property type="entry name" value="BETA-LACTAMASE-RELATED DOMAIN-CONTAINING PROTEIN"/>
    <property type="match status" value="1"/>
</dbReference>
<dbReference type="SUPFAM" id="SSF56601">
    <property type="entry name" value="beta-lactamase/transpeptidase-like"/>
    <property type="match status" value="1"/>
</dbReference>
<dbReference type="InterPro" id="IPR001466">
    <property type="entry name" value="Beta-lactam-related"/>
</dbReference>
<evidence type="ECO:0000313" key="5">
    <source>
        <dbReference type="Proteomes" id="UP000321638"/>
    </source>
</evidence>
<dbReference type="InterPro" id="IPR050789">
    <property type="entry name" value="Diverse_Enzym_Activities"/>
</dbReference>
<keyword evidence="2" id="KW-1133">Transmembrane helix</keyword>
<comment type="caution">
    <text evidence="4">The sequence shown here is derived from an EMBL/GenBank/DDBJ whole genome shotgun (WGS) entry which is preliminary data.</text>
</comment>
<proteinExistence type="predicted"/>
<dbReference type="InterPro" id="IPR012338">
    <property type="entry name" value="Beta-lactam/transpept-like"/>
</dbReference>